<proteinExistence type="inferred from homology"/>
<evidence type="ECO:0000256" key="2">
    <source>
        <dbReference type="ARBA" id="ARBA00022679"/>
    </source>
</evidence>
<dbReference type="Gene3D" id="3.30.559.10">
    <property type="entry name" value="Chloramphenicol acetyltransferase-like domain"/>
    <property type="match status" value="1"/>
</dbReference>
<evidence type="ECO:0008006" key="5">
    <source>
        <dbReference type="Google" id="ProtNLM"/>
    </source>
</evidence>
<gene>
    <name evidence="3" type="ORF">J1N35_042680</name>
</gene>
<dbReference type="PANTHER" id="PTHR31147">
    <property type="entry name" value="ACYL TRANSFERASE 4"/>
    <property type="match status" value="1"/>
</dbReference>
<dbReference type="OrthoDB" id="1483986at2759"/>
<keyword evidence="2" id="KW-0808">Transferase</keyword>
<accession>A0A9D3U5X9</accession>
<sequence>MVTEGKAVVSLVESLVGAIEIGLGVSPNPLVTVNYHQFQDQDGSSTVIPIKNISSIILTYENVLVSPAAITTVKNLCHNPIRYAVELIKQAKTNVTEEYIKSTADLIAIRGNPHAIGSYRISNLMHIGFENVDFGWGKAVFGGPANAVGLVSFFIPTKNKEGQVRTLVPICLPASAMERFSNELDNILIEG</sequence>
<dbReference type="Pfam" id="PF02458">
    <property type="entry name" value="Transferase"/>
    <property type="match status" value="1"/>
</dbReference>
<name>A0A9D3U5X9_9ROSI</name>
<dbReference type="EMBL" id="JAIQCV010000013">
    <property type="protein sequence ID" value="KAH1030506.1"/>
    <property type="molecule type" value="Genomic_DNA"/>
</dbReference>
<organism evidence="3 4">
    <name type="scientific">Gossypium stocksii</name>
    <dbReference type="NCBI Taxonomy" id="47602"/>
    <lineage>
        <taxon>Eukaryota</taxon>
        <taxon>Viridiplantae</taxon>
        <taxon>Streptophyta</taxon>
        <taxon>Embryophyta</taxon>
        <taxon>Tracheophyta</taxon>
        <taxon>Spermatophyta</taxon>
        <taxon>Magnoliopsida</taxon>
        <taxon>eudicotyledons</taxon>
        <taxon>Gunneridae</taxon>
        <taxon>Pentapetalae</taxon>
        <taxon>rosids</taxon>
        <taxon>malvids</taxon>
        <taxon>Malvales</taxon>
        <taxon>Malvaceae</taxon>
        <taxon>Malvoideae</taxon>
        <taxon>Gossypium</taxon>
    </lineage>
</organism>
<evidence type="ECO:0000256" key="1">
    <source>
        <dbReference type="ARBA" id="ARBA00009861"/>
    </source>
</evidence>
<comment type="similarity">
    <text evidence="1">Belongs to the plant acyltransferase family.</text>
</comment>
<comment type="caution">
    <text evidence="3">The sequence shown here is derived from an EMBL/GenBank/DDBJ whole genome shotgun (WGS) entry which is preliminary data.</text>
</comment>
<evidence type="ECO:0000313" key="4">
    <source>
        <dbReference type="Proteomes" id="UP000828251"/>
    </source>
</evidence>
<dbReference type="Proteomes" id="UP000828251">
    <property type="component" value="Unassembled WGS sequence"/>
</dbReference>
<dbReference type="InterPro" id="IPR050898">
    <property type="entry name" value="Plant_acyltransferase"/>
</dbReference>
<dbReference type="PANTHER" id="PTHR31147:SF66">
    <property type="entry name" value="OS05G0315700 PROTEIN"/>
    <property type="match status" value="1"/>
</dbReference>
<dbReference type="GO" id="GO:0016740">
    <property type="term" value="F:transferase activity"/>
    <property type="evidence" value="ECO:0007669"/>
    <property type="project" value="UniProtKB-KW"/>
</dbReference>
<dbReference type="InterPro" id="IPR023213">
    <property type="entry name" value="CAT-like_dom_sf"/>
</dbReference>
<evidence type="ECO:0000313" key="3">
    <source>
        <dbReference type="EMBL" id="KAH1030506.1"/>
    </source>
</evidence>
<reference evidence="3 4" key="1">
    <citation type="journal article" date="2021" name="Plant Biotechnol. J.">
        <title>Multi-omics assisted identification of the key and species-specific regulatory components of drought-tolerant mechanisms in Gossypium stocksii.</title>
        <authorList>
            <person name="Yu D."/>
            <person name="Ke L."/>
            <person name="Zhang D."/>
            <person name="Wu Y."/>
            <person name="Sun Y."/>
            <person name="Mei J."/>
            <person name="Sun J."/>
            <person name="Sun Y."/>
        </authorList>
    </citation>
    <scope>NUCLEOTIDE SEQUENCE [LARGE SCALE GENOMIC DNA]</scope>
    <source>
        <strain evidence="4">cv. E1</strain>
        <tissue evidence="3">Leaf</tissue>
    </source>
</reference>
<protein>
    <recommendedName>
        <fullName evidence="5">Benzyl alcohol O-benzoyltransferase</fullName>
    </recommendedName>
</protein>
<keyword evidence="4" id="KW-1185">Reference proteome</keyword>
<dbReference type="AlphaFoldDB" id="A0A9D3U5X9"/>